<evidence type="ECO:0008006" key="10">
    <source>
        <dbReference type="Google" id="ProtNLM"/>
    </source>
</evidence>
<proteinExistence type="inferred from homology"/>
<evidence type="ECO:0000256" key="3">
    <source>
        <dbReference type="ARBA" id="ARBA00022475"/>
    </source>
</evidence>
<organism evidence="8 9">
    <name type="scientific">Acidithiobacillus thiooxidans</name>
    <name type="common">Thiobacillus thiooxidans</name>
    <dbReference type="NCBI Taxonomy" id="930"/>
    <lineage>
        <taxon>Bacteria</taxon>
        <taxon>Pseudomonadati</taxon>
        <taxon>Pseudomonadota</taxon>
        <taxon>Acidithiobacillia</taxon>
        <taxon>Acidithiobacillales</taxon>
        <taxon>Acidithiobacillaceae</taxon>
        <taxon>Acidithiobacillus</taxon>
    </lineage>
</organism>
<sequence>MATCSIAFHKMEKWYEIMVHWLHYLAPVADLAARLWVARIFWMAGMVKLQSMTATVALFRYMYHVPLIPPVWAAYLGTGIEILFPILLALGLAGRFAAGFLFIYNIITVLSYPQMGVAGMMDQVPWGIFLLFTTVYGPGLFSLDYGLSRIWKRTPPAVHKAV</sequence>
<dbReference type="GO" id="GO:0005886">
    <property type="term" value="C:plasma membrane"/>
    <property type="evidence" value="ECO:0007669"/>
    <property type="project" value="UniProtKB-SubCell"/>
</dbReference>
<dbReference type="AlphaFoldDB" id="A0A1C2IF15"/>
<dbReference type="RefSeq" id="WP_077273015.1">
    <property type="nucleotide sequence ID" value="NZ_LWRZ01000002.1"/>
</dbReference>
<comment type="caution">
    <text evidence="8">The sequence shown here is derived from an EMBL/GenBank/DDBJ whole genome shotgun (WGS) entry which is preliminary data.</text>
</comment>
<keyword evidence="4 7" id="KW-0812">Transmembrane</keyword>
<comment type="subcellular location">
    <subcellularLocation>
        <location evidence="1">Cell membrane</location>
        <topology evidence="1">Multi-pass membrane protein</topology>
    </subcellularLocation>
</comment>
<dbReference type="InterPro" id="IPR051907">
    <property type="entry name" value="DoxX-like_oxidoreductase"/>
</dbReference>
<dbReference type="InterPro" id="IPR032808">
    <property type="entry name" value="DoxX"/>
</dbReference>
<dbReference type="PANTHER" id="PTHR33452">
    <property type="entry name" value="OXIDOREDUCTASE CATD-RELATED"/>
    <property type="match status" value="1"/>
</dbReference>
<evidence type="ECO:0000256" key="1">
    <source>
        <dbReference type="ARBA" id="ARBA00004651"/>
    </source>
</evidence>
<evidence type="ECO:0000256" key="6">
    <source>
        <dbReference type="ARBA" id="ARBA00023136"/>
    </source>
</evidence>
<evidence type="ECO:0000256" key="2">
    <source>
        <dbReference type="ARBA" id="ARBA00006679"/>
    </source>
</evidence>
<keyword evidence="5 7" id="KW-1133">Transmembrane helix</keyword>
<keyword evidence="3" id="KW-1003">Cell membrane</keyword>
<feature type="transmembrane region" description="Helical" evidence="7">
    <location>
        <begin position="82"/>
        <end position="104"/>
    </location>
</feature>
<name>A0A1C2IF15_ACITH</name>
<feature type="transmembrane region" description="Helical" evidence="7">
    <location>
        <begin position="124"/>
        <end position="143"/>
    </location>
</feature>
<gene>
    <name evidence="8" type="ORF">A6P07_05330</name>
</gene>
<dbReference type="EMBL" id="LWSA01000065">
    <property type="protein sequence ID" value="OCX74587.1"/>
    <property type="molecule type" value="Genomic_DNA"/>
</dbReference>
<evidence type="ECO:0000313" key="9">
    <source>
        <dbReference type="Proteomes" id="UP000094893"/>
    </source>
</evidence>
<protein>
    <recommendedName>
        <fullName evidence="10">DoxX family protein</fullName>
    </recommendedName>
</protein>
<dbReference type="Pfam" id="PF07681">
    <property type="entry name" value="DoxX"/>
    <property type="match status" value="1"/>
</dbReference>
<evidence type="ECO:0000256" key="7">
    <source>
        <dbReference type="SAM" id="Phobius"/>
    </source>
</evidence>
<feature type="transmembrane region" description="Helical" evidence="7">
    <location>
        <begin position="21"/>
        <end position="42"/>
    </location>
</feature>
<dbReference type="Proteomes" id="UP000094893">
    <property type="component" value="Unassembled WGS sequence"/>
</dbReference>
<dbReference type="PANTHER" id="PTHR33452:SF1">
    <property type="entry name" value="INNER MEMBRANE PROTEIN YPHA-RELATED"/>
    <property type="match status" value="1"/>
</dbReference>
<comment type="similarity">
    <text evidence="2">Belongs to the DoxX family.</text>
</comment>
<keyword evidence="6 7" id="KW-0472">Membrane</keyword>
<evidence type="ECO:0000256" key="4">
    <source>
        <dbReference type="ARBA" id="ARBA00022692"/>
    </source>
</evidence>
<reference evidence="8 9" key="1">
    <citation type="journal article" date="2016" name="Int. J. Mol. Sci.">
        <title>Comparative genomics of the extreme acidophile Acidithiobacillus thiooxidans reveals intraspecific divergence and niche adaptation.</title>
        <authorList>
            <person name="Zhang X."/>
            <person name="Feng X."/>
            <person name="Tao J."/>
            <person name="Ma L."/>
            <person name="Xiao Y."/>
            <person name="Liang Y."/>
            <person name="Liu X."/>
            <person name="Yin H."/>
        </authorList>
    </citation>
    <scope>NUCLEOTIDE SEQUENCE [LARGE SCALE GENOMIC DNA]</scope>
    <source>
        <strain evidence="8 9">A02</strain>
    </source>
</reference>
<evidence type="ECO:0000313" key="8">
    <source>
        <dbReference type="EMBL" id="OCX74587.1"/>
    </source>
</evidence>
<accession>A0A1C2IF15</accession>
<evidence type="ECO:0000256" key="5">
    <source>
        <dbReference type="ARBA" id="ARBA00022989"/>
    </source>
</evidence>